<dbReference type="GO" id="GO:0031501">
    <property type="term" value="C:mannosyltransferase complex"/>
    <property type="evidence" value="ECO:0007669"/>
    <property type="project" value="TreeGrafter"/>
</dbReference>
<proteinExistence type="predicted"/>
<dbReference type="GO" id="GO:0000030">
    <property type="term" value="F:mannosyltransferase activity"/>
    <property type="evidence" value="ECO:0007669"/>
    <property type="project" value="TreeGrafter"/>
</dbReference>
<protein>
    <recommendedName>
        <fullName evidence="5">Protein PBN1</fullName>
    </recommendedName>
</protein>
<evidence type="ECO:0000256" key="1">
    <source>
        <dbReference type="SAM" id="Phobius"/>
    </source>
</evidence>
<keyword evidence="1" id="KW-1133">Transmembrane helix</keyword>
<dbReference type="Pfam" id="PF10333">
    <property type="entry name" value="Pga1"/>
    <property type="match status" value="1"/>
</dbReference>
<keyword evidence="4" id="KW-1185">Reference proteome</keyword>
<dbReference type="InterPro" id="IPR019433">
    <property type="entry name" value="GPI_ManTrfase_II_coact_Pga1"/>
</dbReference>
<evidence type="ECO:0000256" key="2">
    <source>
        <dbReference type="SAM" id="SignalP"/>
    </source>
</evidence>
<keyword evidence="1" id="KW-0472">Membrane</keyword>
<feature type="chain" id="PRO_5020387279" description="Protein PBN1" evidence="2">
    <location>
        <begin position="22"/>
        <end position="228"/>
    </location>
</feature>
<dbReference type="AlphaFoldDB" id="A0A4S2N1R6"/>
<dbReference type="PANTHER" id="PTHR28022">
    <property type="entry name" value="GPI MANNOSYLTRANSFERASE 2 SUBUNIT PGA1"/>
    <property type="match status" value="1"/>
</dbReference>
<keyword evidence="2" id="KW-0732">Signal</keyword>
<reference evidence="3 4" key="1">
    <citation type="submission" date="2019-04" db="EMBL/GenBank/DDBJ databases">
        <title>Comparative genomics and transcriptomics to analyze fruiting body development in filamentous ascomycetes.</title>
        <authorList>
            <consortium name="DOE Joint Genome Institute"/>
            <person name="Lutkenhaus R."/>
            <person name="Traeger S."/>
            <person name="Breuer J."/>
            <person name="Kuo A."/>
            <person name="Lipzen A."/>
            <person name="Pangilinan J."/>
            <person name="Dilworth D."/>
            <person name="Sandor L."/>
            <person name="Poggeler S."/>
            <person name="Barry K."/>
            <person name="Grigoriev I.V."/>
            <person name="Nowrousian M."/>
        </authorList>
    </citation>
    <scope>NUCLEOTIDE SEQUENCE [LARGE SCALE GENOMIC DNA]</scope>
    <source>
        <strain evidence="3 4">CBS 389.68</strain>
    </source>
</reference>
<dbReference type="Proteomes" id="UP000298138">
    <property type="component" value="Unassembled WGS sequence"/>
</dbReference>
<evidence type="ECO:0000313" key="4">
    <source>
        <dbReference type="Proteomes" id="UP000298138"/>
    </source>
</evidence>
<evidence type="ECO:0000313" key="3">
    <source>
        <dbReference type="EMBL" id="TGZ83030.1"/>
    </source>
</evidence>
<dbReference type="PANTHER" id="PTHR28022:SF1">
    <property type="entry name" value="GPI MANNOSYLTRANSFERASE 2 SUBUNIT PGA1"/>
    <property type="match status" value="1"/>
</dbReference>
<dbReference type="GO" id="GO:0005789">
    <property type="term" value="C:endoplasmic reticulum membrane"/>
    <property type="evidence" value="ECO:0007669"/>
    <property type="project" value="TreeGrafter"/>
</dbReference>
<dbReference type="EMBL" id="ML220114">
    <property type="protein sequence ID" value="TGZ83030.1"/>
    <property type="molecule type" value="Genomic_DNA"/>
</dbReference>
<accession>A0A4S2N1R6</accession>
<feature type="signal peptide" evidence="2">
    <location>
        <begin position="1"/>
        <end position="21"/>
    </location>
</feature>
<organism evidence="3 4">
    <name type="scientific">Ascodesmis nigricans</name>
    <dbReference type="NCBI Taxonomy" id="341454"/>
    <lineage>
        <taxon>Eukaryota</taxon>
        <taxon>Fungi</taxon>
        <taxon>Dikarya</taxon>
        <taxon>Ascomycota</taxon>
        <taxon>Pezizomycotina</taxon>
        <taxon>Pezizomycetes</taxon>
        <taxon>Pezizales</taxon>
        <taxon>Ascodesmidaceae</taxon>
        <taxon>Ascodesmis</taxon>
    </lineage>
</organism>
<dbReference type="GO" id="GO:0006506">
    <property type="term" value="P:GPI anchor biosynthetic process"/>
    <property type="evidence" value="ECO:0007669"/>
    <property type="project" value="TreeGrafter"/>
</dbReference>
<sequence length="228" mass="26043">MHTIWYLRTLFLSAILTPVLSNVEKVVFLAPPPSSISTTSISPQLPHLSPQNTKLSTSWTTSFTETGAEHWLVLDNLNPAQRYEARICWSATQPTDFWMRIYTPEEIAAERGLVESVVRYVEDLEVVEDSRDEASGEEEKGRVASRLYLRAWAKAAYFSNDVERMEKPESVDVEIILDPFLLNVFPESLLWTARYIVAVAVFAWFCSGWVCRLLAGLVPDQDKEKKRK</sequence>
<feature type="transmembrane region" description="Helical" evidence="1">
    <location>
        <begin position="195"/>
        <end position="218"/>
    </location>
</feature>
<keyword evidence="1" id="KW-0812">Transmembrane</keyword>
<dbReference type="InParanoid" id="A0A4S2N1R6"/>
<name>A0A4S2N1R6_9PEZI</name>
<gene>
    <name evidence="3" type="ORF">EX30DRAFT_146861</name>
</gene>
<evidence type="ECO:0008006" key="5">
    <source>
        <dbReference type="Google" id="ProtNLM"/>
    </source>
</evidence>
<dbReference type="OrthoDB" id="3360032at2759"/>